<evidence type="ECO:0000256" key="8">
    <source>
        <dbReference type="ARBA" id="ARBA00023015"/>
    </source>
</evidence>
<evidence type="ECO:0000256" key="11">
    <source>
        <dbReference type="ARBA" id="ARBA00023163"/>
    </source>
</evidence>
<keyword evidence="5" id="KW-0479">Metal-binding</keyword>
<keyword evidence="11" id="KW-0804">Transcription</keyword>
<evidence type="ECO:0000256" key="9">
    <source>
        <dbReference type="ARBA" id="ARBA00023125"/>
    </source>
</evidence>
<keyword evidence="4" id="KW-0004">4Fe-4S</keyword>
<evidence type="ECO:0000256" key="3">
    <source>
        <dbReference type="ARBA" id="ARBA00006597"/>
    </source>
</evidence>
<name>A0ABP7BWY0_9ACTN</name>
<keyword evidence="9" id="KW-0238">DNA-binding</keyword>
<feature type="region of interest" description="Disordered" evidence="12">
    <location>
        <begin position="26"/>
        <end position="54"/>
    </location>
</feature>
<accession>A0ABP7BWY0</accession>
<dbReference type="PANTHER" id="PTHR38839">
    <property type="entry name" value="TRANSCRIPTIONAL REGULATOR WHID-RELATED"/>
    <property type="match status" value="1"/>
</dbReference>
<keyword evidence="6" id="KW-0408">Iron</keyword>
<evidence type="ECO:0000313" key="14">
    <source>
        <dbReference type="EMBL" id="GAA3669099.1"/>
    </source>
</evidence>
<evidence type="ECO:0000256" key="12">
    <source>
        <dbReference type="SAM" id="MobiDB-lite"/>
    </source>
</evidence>
<evidence type="ECO:0000256" key="5">
    <source>
        <dbReference type="ARBA" id="ARBA00022723"/>
    </source>
</evidence>
<feature type="compositionally biased region" description="Basic and acidic residues" evidence="12">
    <location>
        <begin position="26"/>
        <end position="40"/>
    </location>
</feature>
<comment type="cofactor">
    <cofactor evidence="1">
        <name>[4Fe-4S] cluster</name>
        <dbReference type="ChEBI" id="CHEBI:49883"/>
    </cofactor>
</comment>
<evidence type="ECO:0000256" key="2">
    <source>
        <dbReference type="ARBA" id="ARBA00004496"/>
    </source>
</evidence>
<organism evidence="14 15">
    <name type="scientific">Nonomuraea antimicrobica</name>
    <dbReference type="NCBI Taxonomy" id="561173"/>
    <lineage>
        <taxon>Bacteria</taxon>
        <taxon>Bacillati</taxon>
        <taxon>Actinomycetota</taxon>
        <taxon>Actinomycetes</taxon>
        <taxon>Streptosporangiales</taxon>
        <taxon>Streptosporangiaceae</taxon>
        <taxon>Nonomuraea</taxon>
    </lineage>
</organism>
<dbReference type="RefSeq" id="WP_344878713.1">
    <property type="nucleotide sequence ID" value="NZ_BAAAZP010000074.1"/>
</dbReference>
<keyword evidence="7" id="KW-0411">Iron-sulfur</keyword>
<keyword evidence="10" id="KW-1015">Disulfide bond</keyword>
<feature type="domain" description="4Fe-4S Wbl-type" evidence="13">
    <location>
        <begin position="31"/>
        <end position="97"/>
    </location>
</feature>
<dbReference type="PROSITE" id="PS51674">
    <property type="entry name" value="4FE4S_WBL"/>
    <property type="match status" value="1"/>
</dbReference>
<dbReference type="InterPro" id="IPR003482">
    <property type="entry name" value="Whib"/>
</dbReference>
<evidence type="ECO:0000313" key="15">
    <source>
        <dbReference type="Proteomes" id="UP001500902"/>
    </source>
</evidence>
<comment type="subcellular location">
    <subcellularLocation>
        <location evidence="2">Cytoplasm</location>
    </subcellularLocation>
</comment>
<evidence type="ECO:0000256" key="10">
    <source>
        <dbReference type="ARBA" id="ARBA00023157"/>
    </source>
</evidence>
<comment type="similarity">
    <text evidence="3">Belongs to the WhiB family.</text>
</comment>
<protein>
    <recommendedName>
        <fullName evidence="13">4Fe-4S Wbl-type domain-containing protein</fullName>
    </recommendedName>
</protein>
<dbReference type="Proteomes" id="UP001500902">
    <property type="component" value="Unassembled WGS sequence"/>
</dbReference>
<gene>
    <name evidence="14" type="ORF">GCM10022224_036530</name>
</gene>
<dbReference type="Pfam" id="PF02467">
    <property type="entry name" value="Whib"/>
    <property type="match status" value="1"/>
</dbReference>
<evidence type="ECO:0000256" key="4">
    <source>
        <dbReference type="ARBA" id="ARBA00022485"/>
    </source>
</evidence>
<keyword evidence="15" id="KW-1185">Reference proteome</keyword>
<evidence type="ECO:0000256" key="7">
    <source>
        <dbReference type="ARBA" id="ARBA00023014"/>
    </source>
</evidence>
<proteinExistence type="inferred from homology"/>
<reference evidence="15" key="1">
    <citation type="journal article" date="2019" name="Int. J. Syst. Evol. Microbiol.">
        <title>The Global Catalogue of Microorganisms (GCM) 10K type strain sequencing project: providing services to taxonomists for standard genome sequencing and annotation.</title>
        <authorList>
            <consortium name="The Broad Institute Genomics Platform"/>
            <consortium name="The Broad Institute Genome Sequencing Center for Infectious Disease"/>
            <person name="Wu L."/>
            <person name="Ma J."/>
        </authorList>
    </citation>
    <scope>NUCLEOTIDE SEQUENCE [LARGE SCALE GENOMIC DNA]</scope>
    <source>
        <strain evidence="15">JCM 16904</strain>
    </source>
</reference>
<evidence type="ECO:0000256" key="6">
    <source>
        <dbReference type="ARBA" id="ARBA00023004"/>
    </source>
</evidence>
<evidence type="ECO:0000259" key="13">
    <source>
        <dbReference type="PROSITE" id="PS51674"/>
    </source>
</evidence>
<dbReference type="EMBL" id="BAAAZP010000074">
    <property type="protein sequence ID" value="GAA3669099.1"/>
    <property type="molecule type" value="Genomic_DNA"/>
</dbReference>
<comment type="caution">
    <text evidence="14">The sequence shown here is derived from an EMBL/GenBank/DDBJ whole genome shotgun (WGS) entry which is preliminary data.</text>
</comment>
<dbReference type="InterPro" id="IPR034768">
    <property type="entry name" value="4FE4S_WBL"/>
</dbReference>
<keyword evidence="8" id="KW-0805">Transcription regulation</keyword>
<sequence length="113" mass="12070">MTGRAALAHPALALLAALTEGMPRHLADEGSCRFDPELHTGPDAFTDEPADERAAREDVAREVCQQCPVLASCLFFALDVRPEAGVWAGLTPDELRALPTPPLATATPSPIRR</sequence>
<evidence type="ECO:0000256" key="1">
    <source>
        <dbReference type="ARBA" id="ARBA00001966"/>
    </source>
</evidence>